<keyword evidence="3" id="KW-1185">Reference proteome</keyword>
<sequence length="451" mass="51277">MSLLALPHELLQHIARFLPCSSLLRLIRVNHQLRDACNDPILLKYIVQNAFYRTPGAIDGLVKLYNQPGRVELQPEQLCWPEGEHILNTNTFDENIRIALAIEDLIRLATLKPAAWLISTTSNMAAWLPHLLALHHPASLGLEPEMFLLPHGQLSQTNTSLTSSLLVSRWLSRTADQARDRIASAKLQALHFTNFSFILNYTLLQRLGSTINVIDFLAPFVNNFVPDWRPTDPNMPLDFVSDVVIQRMSERVPKYGSFIRDFDLTQASAALSLVLVAVAFQYGNSTLPAPTKIPFVQFMDIPSAHHNSAELFTTCHYRRMITPEFLSGMWHGYYTDHRSFQHLTVHVDPAMRAIQMVVQPPTEEARTRLRISAVIDRETRGYDAHGDFRLSGRVREDGLVSLAKQYLASGNSWTWTGRMTPFGIVGVWGHNSQNSFGGYFWLFKDEWMVKQ</sequence>
<dbReference type="EMBL" id="KZ107840">
    <property type="protein sequence ID" value="OSS52059.1"/>
    <property type="molecule type" value="Genomic_DNA"/>
</dbReference>
<dbReference type="Gene3D" id="1.20.1280.50">
    <property type="match status" value="1"/>
</dbReference>
<feature type="domain" description="F-box" evidence="1">
    <location>
        <begin position="1"/>
        <end position="46"/>
    </location>
</feature>
<gene>
    <name evidence="2" type="ORF">B5807_03950</name>
</gene>
<dbReference type="STRING" id="105696.A0A1Y2M8E0"/>
<dbReference type="SUPFAM" id="SSF81383">
    <property type="entry name" value="F-box domain"/>
    <property type="match status" value="1"/>
</dbReference>
<name>A0A1Y2M8E0_EPING</name>
<protein>
    <recommendedName>
        <fullName evidence="1">F-box domain-containing protein</fullName>
    </recommendedName>
</protein>
<dbReference type="Proteomes" id="UP000193240">
    <property type="component" value="Unassembled WGS sequence"/>
</dbReference>
<evidence type="ECO:0000313" key="3">
    <source>
        <dbReference type="Proteomes" id="UP000193240"/>
    </source>
</evidence>
<organism evidence="2 3">
    <name type="scientific">Epicoccum nigrum</name>
    <name type="common">Soil fungus</name>
    <name type="synonym">Epicoccum purpurascens</name>
    <dbReference type="NCBI Taxonomy" id="105696"/>
    <lineage>
        <taxon>Eukaryota</taxon>
        <taxon>Fungi</taxon>
        <taxon>Dikarya</taxon>
        <taxon>Ascomycota</taxon>
        <taxon>Pezizomycotina</taxon>
        <taxon>Dothideomycetes</taxon>
        <taxon>Pleosporomycetidae</taxon>
        <taxon>Pleosporales</taxon>
        <taxon>Pleosporineae</taxon>
        <taxon>Didymellaceae</taxon>
        <taxon>Epicoccum</taxon>
    </lineage>
</organism>
<evidence type="ECO:0000313" key="2">
    <source>
        <dbReference type="EMBL" id="OSS52059.1"/>
    </source>
</evidence>
<dbReference type="InParanoid" id="A0A1Y2M8E0"/>
<dbReference type="Pfam" id="PF12937">
    <property type="entry name" value="F-box-like"/>
    <property type="match status" value="1"/>
</dbReference>
<dbReference type="AlphaFoldDB" id="A0A1Y2M8E0"/>
<reference evidence="2 3" key="1">
    <citation type="journal article" date="2017" name="Genome Announc.">
        <title>Genome sequence of the saprophytic ascomycete Epicoccum nigrum ICMP 19927 strain isolated from New Zealand.</title>
        <authorList>
            <person name="Fokin M."/>
            <person name="Fleetwood D."/>
            <person name="Weir B.S."/>
            <person name="Villas-Boas S.G."/>
        </authorList>
    </citation>
    <scope>NUCLEOTIDE SEQUENCE [LARGE SCALE GENOMIC DNA]</scope>
    <source>
        <strain evidence="2 3">ICMP 19927</strain>
    </source>
</reference>
<dbReference type="OMA" id="SFGGYFW"/>
<accession>A0A1Y2M8E0</accession>
<dbReference type="SMART" id="SM00256">
    <property type="entry name" value="FBOX"/>
    <property type="match status" value="1"/>
</dbReference>
<dbReference type="InterPro" id="IPR001810">
    <property type="entry name" value="F-box_dom"/>
</dbReference>
<proteinExistence type="predicted"/>
<dbReference type="PROSITE" id="PS50181">
    <property type="entry name" value="FBOX"/>
    <property type="match status" value="1"/>
</dbReference>
<evidence type="ECO:0000259" key="1">
    <source>
        <dbReference type="PROSITE" id="PS50181"/>
    </source>
</evidence>
<dbReference type="InterPro" id="IPR036047">
    <property type="entry name" value="F-box-like_dom_sf"/>
</dbReference>